<dbReference type="GO" id="GO:0003677">
    <property type="term" value="F:DNA binding"/>
    <property type="evidence" value="ECO:0007669"/>
    <property type="project" value="UniProtKB-KW"/>
</dbReference>
<comment type="caution">
    <text evidence="7">The sequence shown here is derived from an EMBL/GenBank/DDBJ whole genome shotgun (WGS) entry which is preliminary data.</text>
</comment>
<dbReference type="InterPro" id="IPR007219">
    <property type="entry name" value="XnlR_reg_dom"/>
</dbReference>
<dbReference type="OrthoDB" id="39175at2759"/>
<keyword evidence="3" id="KW-0238">DNA-binding</keyword>
<evidence type="ECO:0000259" key="6">
    <source>
        <dbReference type="SMART" id="SM00906"/>
    </source>
</evidence>
<evidence type="ECO:0000313" key="8">
    <source>
        <dbReference type="Proteomes" id="UP000770015"/>
    </source>
</evidence>
<name>A0A9P9AFK2_9PEZI</name>
<dbReference type="AlphaFoldDB" id="A0A9P9AFK2"/>
<reference evidence="7" key="1">
    <citation type="journal article" date="2021" name="Nat. Commun.">
        <title>Genetic determinants of endophytism in the Arabidopsis root mycobiome.</title>
        <authorList>
            <person name="Mesny F."/>
            <person name="Miyauchi S."/>
            <person name="Thiergart T."/>
            <person name="Pickel B."/>
            <person name="Atanasova L."/>
            <person name="Karlsson M."/>
            <person name="Huettel B."/>
            <person name="Barry K.W."/>
            <person name="Haridas S."/>
            <person name="Chen C."/>
            <person name="Bauer D."/>
            <person name="Andreopoulos W."/>
            <person name="Pangilinan J."/>
            <person name="LaButti K."/>
            <person name="Riley R."/>
            <person name="Lipzen A."/>
            <person name="Clum A."/>
            <person name="Drula E."/>
            <person name="Henrissat B."/>
            <person name="Kohler A."/>
            <person name="Grigoriev I.V."/>
            <person name="Martin F.M."/>
            <person name="Hacquard S."/>
        </authorList>
    </citation>
    <scope>NUCLEOTIDE SEQUENCE</scope>
    <source>
        <strain evidence="7">MPI-SDFR-AT-0117</strain>
    </source>
</reference>
<dbReference type="CDD" id="cd12148">
    <property type="entry name" value="fungal_TF_MHR"/>
    <property type="match status" value="1"/>
</dbReference>
<dbReference type="PANTHER" id="PTHR46910">
    <property type="entry name" value="TRANSCRIPTION FACTOR PDR1"/>
    <property type="match status" value="1"/>
</dbReference>
<evidence type="ECO:0000256" key="1">
    <source>
        <dbReference type="ARBA" id="ARBA00004123"/>
    </source>
</evidence>
<comment type="subcellular location">
    <subcellularLocation>
        <location evidence="1">Nucleus</location>
    </subcellularLocation>
</comment>
<dbReference type="GO" id="GO:0006351">
    <property type="term" value="P:DNA-templated transcription"/>
    <property type="evidence" value="ECO:0007669"/>
    <property type="project" value="InterPro"/>
</dbReference>
<organism evidence="7 8">
    <name type="scientific">Plectosphaerella plurivora</name>
    <dbReference type="NCBI Taxonomy" id="936078"/>
    <lineage>
        <taxon>Eukaryota</taxon>
        <taxon>Fungi</taxon>
        <taxon>Dikarya</taxon>
        <taxon>Ascomycota</taxon>
        <taxon>Pezizomycotina</taxon>
        <taxon>Sordariomycetes</taxon>
        <taxon>Hypocreomycetidae</taxon>
        <taxon>Glomerellales</taxon>
        <taxon>Plectosphaerellaceae</taxon>
        <taxon>Plectosphaerella</taxon>
    </lineage>
</organism>
<dbReference type="GO" id="GO:0003700">
    <property type="term" value="F:DNA-binding transcription factor activity"/>
    <property type="evidence" value="ECO:0007669"/>
    <property type="project" value="InterPro"/>
</dbReference>
<dbReference type="GO" id="GO:0008270">
    <property type="term" value="F:zinc ion binding"/>
    <property type="evidence" value="ECO:0007669"/>
    <property type="project" value="InterPro"/>
</dbReference>
<gene>
    <name evidence="7" type="ORF">F5X68DRAFT_258603</name>
</gene>
<evidence type="ECO:0000256" key="4">
    <source>
        <dbReference type="ARBA" id="ARBA00023163"/>
    </source>
</evidence>
<keyword evidence="5" id="KW-0539">Nucleus</keyword>
<keyword evidence="2" id="KW-0805">Transcription regulation</keyword>
<keyword evidence="8" id="KW-1185">Reference proteome</keyword>
<dbReference type="GO" id="GO:0005634">
    <property type="term" value="C:nucleus"/>
    <property type="evidence" value="ECO:0007669"/>
    <property type="project" value="UniProtKB-SubCell"/>
</dbReference>
<proteinExistence type="predicted"/>
<evidence type="ECO:0000256" key="2">
    <source>
        <dbReference type="ARBA" id="ARBA00023015"/>
    </source>
</evidence>
<dbReference type="Proteomes" id="UP000770015">
    <property type="component" value="Unassembled WGS sequence"/>
</dbReference>
<accession>A0A9P9AFK2</accession>
<evidence type="ECO:0000313" key="7">
    <source>
        <dbReference type="EMBL" id="KAH6693745.1"/>
    </source>
</evidence>
<dbReference type="PANTHER" id="PTHR46910:SF37">
    <property type="entry name" value="ZN(II)2CYS6 TRANSCRIPTION FACTOR (EUROFUNG)"/>
    <property type="match status" value="1"/>
</dbReference>
<evidence type="ECO:0000256" key="3">
    <source>
        <dbReference type="ARBA" id="ARBA00023125"/>
    </source>
</evidence>
<keyword evidence="4" id="KW-0804">Transcription</keyword>
<dbReference type="SMART" id="SM00906">
    <property type="entry name" value="Fungal_trans"/>
    <property type="match status" value="1"/>
</dbReference>
<dbReference type="EMBL" id="JAGSXJ010000003">
    <property type="protein sequence ID" value="KAH6693745.1"/>
    <property type="molecule type" value="Genomic_DNA"/>
</dbReference>
<sequence length="361" mass="40445">MAFALVDQQVLGHARAEYIVCVNFFSLTLTIGLEAGGTSDSVRQRLKPLQEKYRRNAFKALDHISMLSTPSLSLLQALLAGAMLFQMAGNVAKCAQLSAAACLICSQLGGRYFADLAKGSSEQDSLEARQCIGHCYILDKSLSMSLGRRSFLPDMDVNASMLIPPTLEMPSTPIFNVYIEFAKVQDRVAIEARGSSSRSRLRRIQAIQSLCHRLEQIREKIENGEWMGVDFTYFNIMAAILRLHPDYSTEQSVRDDCTNSARKSLHALQKMELHGLESYENHNAYCHSVSWIVLLYPLCPIFALFCHVVETSEKEDLQLLHDVTQGLSMFAEFNKSMAKVKDWCNTLVLLARSCVEDVDNV</sequence>
<dbReference type="InterPro" id="IPR050987">
    <property type="entry name" value="AtrR-like"/>
</dbReference>
<dbReference type="Pfam" id="PF04082">
    <property type="entry name" value="Fungal_trans"/>
    <property type="match status" value="1"/>
</dbReference>
<feature type="domain" description="Xylanolytic transcriptional activator regulatory" evidence="6">
    <location>
        <begin position="94"/>
        <end position="168"/>
    </location>
</feature>
<protein>
    <recommendedName>
        <fullName evidence="6">Xylanolytic transcriptional activator regulatory domain-containing protein</fullName>
    </recommendedName>
</protein>
<evidence type="ECO:0000256" key="5">
    <source>
        <dbReference type="ARBA" id="ARBA00023242"/>
    </source>
</evidence>